<proteinExistence type="predicted"/>
<dbReference type="EMBL" id="MAAF01000071">
    <property type="protein sequence ID" value="OUR79365.1"/>
    <property type="molecule type" value="Genomic_DNA"/>
</dbReference>
<gene>
    <name evidence="1" type="ORF">A9Q75_11920</name>
</gene>
<comment type="caution">
    <text evidence="1">The sequence shown here is derived from an EMBL/GenBank/DDBJ whole genome shotgun (WGS) entry which is preliminary data.</text>
</comment>
<organism evidence="1 2">
    <name type="scientific">Colwellia psychrerythraea</name>
    <name type="common">Vibrio psychroerythus</name>
    <dbReference type="NCBI Taxonomy" id="28229"/>
    <lineage>
        <taxon>Bacteria</taxon>
        <taxon>Pseudomonadati</taxon>
        <taxon>Pseudomonadota</taxon>
        <taxon>Gammaproteobacteria</taxon>
        <taxon>Alteromonadales</taxon>
        <taxon>Colwelliaceae</taxon>
        <taxon>Colwellia</taxon>
    </lineage>
</organism>
<evidence type="ECO:0000313" key="1">
    <source>
        <dbReference type="EMBL" id="OUR79365.1"/>
    </source>
</evidence>
<name>A0A1Y5EEK1_COLPS</name>
<protein>
    <recommendedName>
        <fullName evidence="3">Lipoprotein</fullName>
    </recommendedName>
</protein>
<dbReference type="Proteomes" id="UP000243053">
    <property type="component" value="Unassembled WGS sequence"/>
</dbReference>
<accession>A0A1Y5EEK1</accession>
<sequence>MKNIFITLTITLLVSCSSTPDFPTINDPSVELTSIKKQYKKELANIHVGDYIDFVAKQFPKIFIASDNMKNTIYEFTYQQQYILADNNNDLTKTYTQTLRFYFINRKLAHWQVKK</sequence>
<dbReference type="AlphaFoldDB" id="A0A1Y5EEK1"/>
<dbReference type="PROSITE" id="PS51257">
    <property type="entry name" value="PROKAR_LIPOPROTEIN"/>
    <property type="match status" value="1"/>
</dbReference>
<reference evidence="2" key="1">
    <citation type="journal article" date="2017" name="Proc. Natl. Acad. Sci. U.S.A.">
        <title>Simulation of Deepwater Horizon oil plume reveals substrate specialization within a complex community of hydrocarbon degraders.</title>
        <authorList>
            <person name="Hu P."/>
            <person name="Dubinsky E.A."/>
            <person name="Probst A.J."/>
            <person name="Wang J."/>
            <person name="Sieber C.M.K."/>
            <person name="Tom L.M."/>
            <person name="Gardinali P."/>
            <person name="Banfield J.F."/>
            <person name="Atlas R.M."/>
            <person name="Andersen G.L."/>
        </authorList>
    </citation>
    <scope>NUCLEOTIDE SEQUENCE [LARGE SCALE GENOMIC DNA]</scope>
</reference>
<evidence type="ECO:0008006" key="3">
    <source>
        <dbReference type="Google" id="ProtNLM"/>
    </source>
</evidence>
<evidence type="ECO:0000313" key="2">
    <source>
        <dbReference type="Proteomes" id="UP000243053"/>
    </source>
</evidence>